<keyword evidence="3" id="KW-0808">Transferase</keyword>
<dbReference type="GO" id="GO:0039694">
    <property type="term" value="P:viral RNA genome replication"/>
    <property type="evidence" value="ECO:0007669"/>
    <property type="project" value="InterPro"/>
</dbReference>
<dbReference type="InterPro" id="IPR007096">
    <property type="entry name" value="RNA-dir_Rpol_cat_phage"/>
</dbReference>
<evidence type="ECO:0000256" key="8">
    <source>
        <dbReference type="ARBA" id="ARBA00048744"/>
    </source>
</evidence>
<dbReference type="PROSITE" id="PS50522">
    <property type="entry name" value="RDRP_PHAGE"/>
    <property type="match status" value="1"/>
</dbReference>
<comment type="cofactor">
    <cofactor evidence="9">
        <name>Mg(2+)</name>
        <dbReference type="ChEBI" id="CHEBI:18420"/>
    </cofactor>
    <text evidence="9">Binds 2 Mg(2+) per subunit.</text>
</comment>
<evidence type="ECO:0000256" key="1">
    <source>
        <dbReference type="ARBA" id="ARBA00012494"/>
    </source>
</evidence>
<proteinExistence type="predicted"/>
<evidence type="ECO:0000256" key="5">
    <source>
        <dbReference type="ARBA" id="ARBA00022741"/>
    </source>
</evidence>
<reference evidence="11" key="1">
    <citation type="submission" date="2019-05" db="EMBL/GenBank/DDBJ databases">
        <title>Metatranscriptomic reconstruction reveals RNA viruses with the potential to shape carbon cycling in soil.</title>
        <authorList>
            <person name="Starr E.P."/>
            <person name="Nuccio E."/>
            <person name="Pett-Ridge J."/>
            <person name="Banfield J.F."/>
            <person name="Firestone M.K."/>
        </authorList>
    </citation>
    <scope>NUCLEOTIDE SEQUENCE</scope>
    <source>
        <strain evidence="11">H4_Rhizo_45_scaffold_414</strain>
    </source>
</reference>
<keyword evidence="6" id="KW-0693">Viral RNA replication</keyword>
<comment type="catalytic activity">
    <reaction evidence="8">
        <text>RNA(n) + a ribonucleoside 5'-triphosphate = RNA(n+1) + diphosphate</text>
        <dbReference type="Rhea" id="RHEA:21248"/>
        <dbReference type="Rhea" id="RHEA-COMP:14527"/>
        <dbReference type="Rhea" id="RHEA-COMP:17342"/>
        <dbReference type="ChEBI" id="CHEBI:33019"/>
        <dbReference type="ChEBI" id="CHEBI:61557"/>
        <dbReference type="ChEBI" id="CHEBI:140395"/>
        <dbReference type="EC" id="2.7.7.48"/>
    </reaction>
</comment>
<dbReference type="EMBL" id="MN035149">
    <property type="protein sequence ID" value="QDH89966.1"/>
    <property type="molecule type" value="Genomic_RNA"/>
</dbReference>
<evidence type="ECO:0000256" key="9">
    <source>
        <dbReference type="PIRSR" id="PIRSR605093-1"/>
    </source>
</evidence>
<dbReference type="InterPro" id="IPR005093">
    <property type="entry name" value="RNArep_beta"/>
</dbReference>
<dbReference type="GO" id="GO:0046872">
    <property type="term" value="F:metal ion binding"/>
    <property type="evidence" value="ECO:0007669"/>
    <property type="project" value="UniProtKB-KW"/>
</dbReference>
<evidence type="ECO:0000256" key="4">
    <source>
        <dbReference type="ARBA" id="ARBA00022695"/>
    </source>
</evidence>
<evidence type="ECO:0000313" key="11">
    <source>
        <dbReference type="EMBL" id="QDH89966.1"/>
    </source>
</evidence>
<keyword evidence="9" id="KW-0479">Metal-binding</keyword>
<dbReference type="EC" id="2.7.7.48" evidence="1"/>
<dbReference type="Pfam" id="PF03431">
    <property type="entry name" value="RNA_replicase_B"/>
    <property type="match status" value="1"/>
</dbReference>
<feature type="binding site" evidence="9">
    <location>
        <position position="361"/>
    </location>
    <ligand>
        <name>Mg(2+)</name>
        <dbReference type="ChEBI" id="CHEBI:18420"/>
        <label>2</label>
    </ligand>
</feature>
<dbReference type="GO" id="GO:0003968">
    <property type="term" value="F:RNA-directed RNA polymerase activity"/>
    <property type="evidence" value="ECO:0007669"/>
    <property type="project" value="UniProtKB-KW"/>
</dbReference>
<dbReference type="GO" id="GO:0000166">
    <property type="term" value="F:nucleotide binding"/>
    <property type="evidence" value="ECO:0007669"/>
    <property type="project" value="UniProtKB-KW"/>
</dbReference>
<sequence length="655" mass="73591">MKSQVNALLHVLLGICKDVQVAYPAYKEVSRDIERLTLICQTRGLGLFTLDLPSLDAMLLHGLEAGRLTLKGPLCHRVSKRVKVPRLFSGLWLRVFDKDACLKSDADATAIFFLRQLTLLGKKIEVGCSFDRREAALENYHGIERQLRNPTLGWEFDELVSMVDDCDISLEQAIADRYQKTLFSEEEEESSCNEGLTRLRLRRMQEVADVVIGSMKFFEPVSLSEEMERESLGIGFKHGPGAVAERLDQVQKWTFPNWPRKLDEWFPYDLCGKTAGSDREKPSHHEMASRLICVPKTAKGPRIIAAEPTAHQWCQQIIRSFFVEETKRNPLVGSFINFSKQRLSGDLVVQASRDRKLATVDLSDASDRLSCWTVERVFRSNQSVLHALHAARTRLLRDDVSSNPGFLKLKKFASQGTATTFPVQSLVFLCAALAASLPYGRITAQRILALRGKVRVYGDDIILPCTGYEGLVSLLDSLQLKVNVAKSYVNGKFRESCGSDAYSGYDVTPVKPKTLVPDGPTSRQAVVDTINNLFVKGLWNASDSLRDLLPLRLQRGLRIVGPSDVGTTGFASYSGSYEHHLNRRWNSSFHRTEVRVWGIKPRTLRSRVEGFEGLLAFFASKHNPEHARDCEHLETRGTRDGFAWEPACTSLGFPN</sequence>
<keyword evidence="2 11" id="KW-0696">RNA-directed RNA polymerase</keyword>
<feature type="binding site" evidence="9">
    <location>
        <position position="460"/>
    </location>
    <ligand>
        <name>Mg(2+)</name>
        <dbReference type="ChEBI" id="CHEBI:18420"/>
        <label>2</label>
    </ligand>
</feature>
<accession>A0A514D8P5</accession>
<evidence type="ECO:0000259" key="10">
    <source>
        <dbReference type="PROSITE" id="PS50522"/>
    </source>
</evidence>
<evidence type="ECO:0000256" key="2">
    <source>
        <dbReference type="ARBA" id="ARBA00022484"/>
    </source>
</evidence>
<keyword evidence="5" id="KW-0547">Nucleotide-binding</keyword>
<dbReference type="InterPro" id="IPR043502">
    <property type="entry name" value="DNA/RNA_pol_sf"/>
</dbReference>
<dbReference type="SUPFAM" id="SSF56672">
    <property type="entry name" value="DNA/RNA polymerases"/>
    <property type="match status" value="1"/>
</dbReference>
<keyword evidence="9" id="KW-0460">Magnesium</keyword>
<organism evidence="11">
    <name type="scientific">Leviviridae sp</name>
    <dbReference type="NCBI Taxonomy" id="2027243"/>
    <lineage>
        <taxon>Viruses</taxon>
        <taxon>Riboviria</taxon>
        <taxon>Orthornavirae</taxon>
        <taxon>Lenarviricota</taxon>
        <taxon>Leviviricetes</taxon>
        <taxon>Norzivirales</taxon>
        <taxon>Fiersviridae</taxon>
    </lineage>
</organism>
<feature type="binding site" evidence="9">
    <location>
        <position position="459"/>
    </location>
    <ligand>
        <name>Mg(2+)</name>
        <dbReference type="ChEBI" id="CHEBI:18420"/>
        <label>2</label>
    </ligand>
</feature>
<protein>
    <recommendedName>
        <fullName evidence="1">RNA-directed RNA polymerase</fullName>
        <ecNumber evidence="1">2.7.7.48</ecNumber>
    </recommendedName>
    <alternativeName>
        <fullName evidence="7">RNA replicase beta chain</fullName>
    </alternativeName>
</protein>
<evidence type="ECO:0000256" key="6">
    <source>
        <dbReference type="ARBA" id="ARBA00022953"/>
    </source>
</evidence>
<keyword evidence="4" id="KW-0548">Nucleotidyltransferase</keyword>
<gene>
    <name evidence="11" type="ORF">H4Rhizo45414_000003</name>
</gene>
<evidence type="ECO:0000256" key="3">
    <source>
        <dbReference type="ARBA" id="ARBA00022679"/>
    </source>
</evidence>
<evidence type="ECO:0000256" key="7">
    <source>
        <dbReference type="ARBA" id="ARBA00030248"/>
    </source>
</evidence>
<feature type="domain" description="RdRp catalytic" evidence="10">
    <location>
        <begin position="346"/>
        <end position="491"/>
    </location>
</feature>
<name>A0A514D8P5_9VIRU</name>